<name>A0ABU4C3U3_RHOGO</name>
<protein>
    <submittedName>
        <fullName evidence="2">Uncharacterized protein</fullName>
    </submittedName>
</protein>
<feature type="transmembrane region" description="Helical" evidence="1">
    <location>
        <begin position="73"/>
        <end position="92"/>
    </location>
</feature>
<dbReference type="Proteomes" id="UP001185927">
    <property type="component" value="Unassembled WGS sequence"/>
</dbReference>
<dbReference type="RefSeq" id="WP_317545543.1">
    <property type="nucleotide sequence ID" value="NZ_JAWLKB010000031.1"/>
</dbReference>
<accession>A0ABU4C3U3</accession>
<keyword evidence="3" id="KW-1185">Reference proteome</keyword>
<proteinExistence type="predicted"/>
<evidence type="ECO:0000313" key="2">
    <source>
        <dbReference type="EMBL" id="MDV6271080.1"/>
    </source>
</evidence>
<sequence length="93" mass="10020">MIPHTQNQFTTADSKALAAKLDEAMKTEPTPEHDALVRDFWITHTADEAHDELGLDDAGEEIVTASRDFLRTALVIVAIVIALAAIVVGLVIA</sequence>
<evidence type="ECO:0000313" key="3">
    <source>
        <dbReference type="Proteomes" id="UP001185927"/>
    </source>
</evidence>
<keyword evidence="1" id="KW-1133">Transmembrane helix</keyword>
<gene>
    <name evidence="2" type="ORF">R3Q16_31115</name>
</gene>
<organism evidence="2 3">
    <name type="scientific">Rhodococcus globerulus</name>
    <dbReference type="NCBI Taxonomy" id="33008"/>
    <lineage>
        <taxon>Bacteria</taxon>
        <taxon>Bacillati</taxon>
        <taxon>Actinomycetota</taxon>
        <taxon>Actinomycetes</taxon>
        <taxon>Mycobacteriales</taxon>
        <taxon>Nocardiaceae</taxon>
        <taxon>Rhodococcus</taxon>
    </lineage>
</organism>
<dbReference type="EMBL" id="JAWLKB010000031">
    <property type="protein sequence ID" value="MDV6271080.1"/>
    <property type="molecule type" value="Genomic_DNA"/>
</dbReference>
<keyword evidence="1" id="KW-0472">Membrane</keyword>
<evidence type="ECO:0000256" key="1">
    <source>
        <dbReference type="SAM" id="Phobius"/>
    </source>
</evidence>
<comment type="caution">
    <text evidence="2">The sequence shown here is derived from an EMBL/GenBank/DDBJ whole genome shotgun (WGS) entry which is preliminary data.</text>
</comment>
<keyword evidence="1" id="KW-0812">Transmembrane</keyword>
<reference evidence="2 3" key="1">
    <citation type="submission" date="2023-10" db="EMBL/GenBank/DDBJ databases">
        <title>Development of a sustainable strategy for remediation of hydrocarbon-contaminated territories based on the waste exchange concept.</title>
        <authorList>
            <person name="Krivoruchko A."/>
        </authorList>
    </citation>
    <scope>NUCLEOTIDE SEQUENCE [LARGE SCALE GENOMIC DNA]</scope>
    <source>
        <strain evidence="2 3">IEGM 1203</strain>
    </source>
</reference>